<comment type="caution">
    <text evidence="2">The sequence shown here is derived from an EMBL/GenBank/DDBJ whole genome shotgun (WGS) entry which is preliminary data.</text>
</comment>
<dbReference type="RefSeq" id="WP_153383483.1">
    <property type="nucleotide sequence ID" value="NZ_VDFM01000009.1"/>
</dbReference>
<sequence length="129" mass="15018">MKKEKIDISFECHYPFSNFELDEIDFVRLLSIFLDNATEACHEVTHPNVEVLFLTSNNDISIRISNSVKQKYEKFEDMQKPGVSTKKNHSGYGLSIVEDIKKKYNNLFINYGFSDGKFVSNIIVEKRKK</sequence>
<dbReference type="OrthoDB" id="2235311at2"/>
<gene>
    <name evidence="2" type="ORF">FHL02_07820</name>
</gene>
<name>A0A5P0ZIJ2_9LACO</name>
<dbReference type="GO" id="GO:0042802">
    <property type="term" value="F:identical protein binding"/>
    <property type="evidence" value="ECO:0007669"/>
    <property type="project" value="TreeGrafter"/>
</dbReference>
<feature type="domain" description="Sensor histidine kinase NatK-like C-terminal" evidence="1">
    <location>
        <begin position="23"/>
        <end position="124"/>
    </location>
</feature>
<reference evidence="2 3" key="1">
    <citation type="journal article" date="2019" name="Syst. Appl. Microbiol.">
        <title>Polyphasic characterization of two novel Lactobacillus spp. isolated from blown salami packages: Description of Lactobacillus halodurans sp. nov. and Lactobacillus salsicarnum sp. nov.</title>
        <authorList>
            <person name="Schuster J.A."/>
            <person name="Klingl A."/>
            <person name="Vogel R.F."/>
            <person name="Ehrmann M.A."/>
        </authorList>
    </citation>
    <scope>NUCLEOTIDE SEQUENCE [LARGE SCALE GENOMIC DNA]</scope>
    <source>
        <strain evidence="2 3">TMW 1.2118</strain>
    </source>
</reference>
<dbReference type="PANTHER" id="PTHR40448">
    <property type="entry name" value="TWO-COMPONENT SENSOR HISTIDINE KINASE"/>
    <property type="match status" value="1"/>
</dbReference>
<keyword evidence="2" id="KW-0418">Kinase</keyword>
<dbReference type="Pfam" id="PF14501">
    <property type="entry name" value="HATPase_c_5"/>
    <property type="match status" value="1"/>
</dbReference>
<dbReference type="PANTHER" id="PTHR40448:SF1">
    <property type="entry name" value="TWO-COMPONENT SENSOR HISTIDINE KINASE"/>
    <property type="match status" value="1"/>
</dbReference>
<dbReference type="InterPro" id="IPR036890">
    <property type="entry name" value="HATPase_C_sf"/>
</dbReference>
<dbReference type="AlphaFoldDB" id="A0A5P0ZIJ2"/>
<dbReference type="Proteomes" id="UP000380386">
    <property type="component" value="Unassembled WGS sequence"/>
</dbReference>
<dbReference type="InterPro" id="IPR032834">
    <property type="entry name" value="NatK-like_C"/>
</dbReference>
<proteinExistence type="predicted"/>
<dbReference type="GO" id="GO:0016301">
    <property type="term" value="F:kinase activity"/>
    <property type="evidence" value="ECO:0007669"/>
    <property type="project" value="UniProtKB-KW"/>
</dbReference>
<protein>
    <submittedName>
        <fullName evidence="2">Sensor histidine kinase</fullName>
    </submittedName>
</protein>
<evidence type="ECO:0000313" key="2">
    <source>
        <dbReference type="EMBL" id="MQS52926.1"/>
    </source>
</evidence>
<dbReference type="SUPFAM" id="SSF55874">
    <property type="entry name" value="ATPase domain of HSP90 chaperone/DNA topoisomerase II/histidine kinase"/>
    <property type="match status" value="1"/>
</dbReference>
<keyword evidence="2" id="KW-0808">Transferase</keyword>
<dbReference type="EMBL" id="VDFM01000009">
    <property type="protein sequence ID" value="MQS52926.1"/>
    <property type="molecule type" value="Genomic_DNA"/>
</dbReference>
<organism evidence="2 3">
    <name type="scientific">Companilactobacillus mishanensis</name>
    <dbReference type="NCBI Taxonomy" id="2486008"/>
    <lineage>
        <taxon>Bacteria</taxon>
        <taxon>Bacillati</taxon>
        <taxon>Bacillota</taxon>
        <taxon>Bacilli</taxon>
        <taxon>Lactobacillales</taxon>
        <taxon>Lactobacillaceae</taxon>
        <taxon>Companilactobacillus</taxon>
    </lineage>
</organism>
<accession>A0A5P0ZIJ2</accession>
<evidence type="ECO:0000313" key="3">
    <source>
        <dbReference type="Proteomes" id="UP000380386"/>
    </source>
</evidence>
<evidence type="ECO:0000259" key="1">
    <source>
        <dbReference type="Pfam" id="PF14501"/>
    </source>
</evidence>
<dbReference type="Gene3D" id="3.30.565.10">
    <property type="entry name" value="Histidine kinase-like ATPase, C-terminal domain"/>
    <property type="match status" value="1"/>
</dbReference>